<accession>A0A0D2KZP0</accession>
<evidence type="ECO:0000313" key="3">
    <source>
        <dbReference type="EMBL" id="KJA19937.1"/>
    </source>
</evidence>
<dbReference type="InterPro" id="IPR037045">
    <property type="entry name" value="S8pro/Inhibitor_I9_sf"/>
</dbReference>
<dbReference type="InterPro" id="IPR052471">
    <property type="entry name" value="PBI_I9"/>
</dbReference>
<evidence type="ECO:0000256" key="1">
    <source>
        <dbReference type="ARBA" id="ARBA00038069"/>
    </source>
</evidence>
<gene>
    <name evidence="3" type="ORF">HYPSUDRAFT_845692</name>
</gene>
<reference evidence="4" key="1">
    <citation type="submission" date="2014-04" db="EMBL/GenBank/DDBJ databases">
        <title>Evolutionary Origins and Diversification of the Mycorrhizal Mutualists.</title>
        <authorList>
            <consortium name="DOE Joint Genome Institute"/>
            <consortium name="Mycorrhizal Genomics Consortium"/>
            <person name="Kohler A."/>
            <person name="Kuo A."/>
            <person name="Nagy L.G."/>
            <person name="Floudas D."/>
            <person name="Copeland A."/>
            <person name="Barry K.W."/>
            <person name="Cichocki N."/>
            <person name="Veneault-Fourrey C."/>
            <person name="LaButti K."/>
            <person name="Lindquist E.A."/>
            <person name="Lipzen A."/>
            <person name="Lundell T."/>
            <person name="Morin E."/>
            <person name="Murat C."/>
            <person name="Riley R."/>
            <person name="Ohm R."/>
            <person name="Sun H."/>
            <person name="Tunlid A."/>
            <person name="Henrissat B."/>
            <person name="Grigoriev I.V."/>
            <person name="Hibbett D.S."/>
            <person name="Martin F."/>
        </authorList>
    </citation>
    <scope>NUCLEOTIDE SEQUENCE [LARGE SCALE GENOMIC DNA]</scope>
    <source>
        <strain evidence="4">FD-334 SS-4</strain>
    </source>
</reference>
<protein>
    <recommendedName>
        <fullName evidence="2">Inhibitor I9 domain-containing protein</fullName>
    </recommendedName>
</protein>
<feature type="domain" description="Inhibitor I9" evidence="2">
    <location>
        <begin position="25"/>
        <end position="73"/>
    </location>
</feature>
<dbReference type="GO" id="GO:0004866">
    <property type="term" value="F:endopeptidase inhibitor activity"/>
    <property type="evidence" value="ECO:0007669"/>
    <property type="project" value="TreeGrafter"/>
</dbReference>
<dbReference type="Gene3D" id="3.30.70.80">
    <property type="entry name" value="Peptidase S8 propeptide/proteinase inhibitor I9"/>
    <property type="match status" value="1"/>
</dbReference>
<dbReference type="EMBL" id="KN817572">
    <property type="protein sequence ID" value="KJA19937.1"/>
    <property type="molecule type" value="Genomic_DNA"/>
</dbReference>
<evidence type="ECO:0000313" key="4">
    <source>
        <dbReference type="Proteomes" id="UP000054270"/>
    </source>
</evidence>
<evidence type="ECO:0000259" key="2">
    <source>
        <dbReference type="Pfam" id="PF05922"/>
    </source>
</evidence>
<dbReference type="SUPFAM" id="SSF54897">
    <property type="entry name" value="Protease propeptides/inhibitors"/>
    <property type="match status" value="1"/>
</dbReference>
<keyword evidence="4" id="KW-1185">Reference proteome</keyword>
<dbReference type="Pfam" id="PF05922">
    <property type="entry name" value="Inhibitor_I9"/>
    <property type="match status" value="1"/>
</dbReference>
<sequence>MFTGNCDIVFKDGATSDQVSQFASDLGRNGGEVLHIYNGVVNGFSATIPTHFLTSLQASDLIEYIEPDGIVTTQ</sequence>
<dbReference type="AlphaFoldDB" id="A0A0D2KZP0"/>
<dbReference type="OrthoDB" id="5518345at2759"/>
<name>A0A0D2KZP0_HYPSF</name>
<organism evidence="3 4">
    <name type="scientific">Hypholoma sublateritium (strain FD-334 SS-4)</name>
    <dbReference type="NCBI Taxonomy" id="945553"/>
    <lineage>
        <taxon>Eukaryota</taxon>
        <taxon>Fungi</taxon>
        <taxon>Dikarya</taxon>
        <taxon>Basidiomycota</taxon>
        <taxon>Agaricomycotina</taxon>
        <taxon>Agaricomycetes</taxon>
        <taxon>Agaricomycetidae</taxon>
        <taxon>Agaricales</taxon>
        <taxon>Agaricineae</taxon>
        <taxon>Strophariaceae</taxon>
        <taxon>Hypholoma</taxon>
    </lineage>
</organism>
<dbReference type="PANTHER" id="PTHR28288:SF2">
    <property type="entry name" value="PROTEASE B INHIBITOR 2"/>
    <property type="match status" value="1"/>
</dbReference>
<proteinExistence type="inferred from homology"/>
<dbReference type="PANTHER" id="PTHR28288">
    <property type="entry name" value="PROTEASE B INHIBITOR 2"/>
    <property type="match status" value="1"/>
</dbReference>
<dbReference type="Proteomes" id="UP000054270">
    <property type="component" value="Unassembled WGS sequence"/>
</dbReference>
<comment type="similarity">
    <text evidence="1">Belongs to the protease inhibitor I9 family.</text>
</comment>
<dbReference type="InterPro" id="IPR010259">
    <property type="entry name" value="S8pro/Inhibitor_I9"/>
</dbReference>
<dbReference type="GO" id="GO:0042144">
    <property type="term" value="P:vacuole fusion, non-autophagic"/>
    <property type="evidence" value="ECO:0007669"/>
    <property type="project" value="TreeGrafter"/>
</dbReference>